<dbReference type="Gene3D" id="1.10.1520.10">
    <property type="entry name" value="Ribonuclease III domain"/>
    <property type="match status" value="1"/>
</dbReference>
<dbReference type="CDD" id="cd19875">
    <property type="entry name" value="DSRM_EIF2AK2-like"/>
    <property type="match status" value="1"/>
</dbReference>
<sequence length="405" mass="45132">MKRKVLVSASLRSLYVVETEDSTLLNRRSGMPLVDYMDSVDALAEVEALLGYHFKDRSLLQEALTHSSHGNSNSSYQRLEFLGDAALGLLFTNHIFLIYPKLKPGGLSILRAANVCTEKLARVAVRHNLYHYLRRDATELDDKVREFECAIKEEQDETGYSSSVKAPKVLADVVEAVAAAVYVDCGFDLETLWVVFRGLLEPIITRDTLQLQPVSALFQVCQKRGLEVDFKYWRDDSRTSESKSIASVYVDGELLGSSSSVTKEVAKLNAAKEALRVLLDRSDMDIEETTVDVKDAKQKLHELCCKKRWSKPRYSVDNEEGPAHDRRYFCSVQVETEDGRIKIANGEGKTRVKEAESSAACPIRGKMAYGFASAKLVSHIPCSFASPCNPKLLLFDSVQLSICAG</sequence>
<organism evidence="12 13">
    <name type="scientific">Aristolochia fimbriata</name>
    <name type="common">White veined hardy Dutchman's pipe vine</name>
    <dbReference type="NCBI Taxonomy" id="158543"/>
    <lineage>
        <taxon>Eukaryota</taxon>
        <taxon>Viridiplantae</taxon>
        <taxon>Streptophyta</taxon>
        <taxon>Embryophyta</taxon>
        <taxon>Tracheophyta</taxon>
        <taxon>Spermatophyta</taxon>
        <taxon>Magnoliopsida</taxon>
        <taxon>Magnoliidae</taxon>
        <taxon>Piperales</taxon>
        <taxon>Aristolochiaceae</taxon>
        <taxon>Aristolochia</taxon>
    </lineage>
</organism>
<dbReference type="EMBL" id="JAINDJ010000005">
    <property type="protein sequence ID" value="KAG9447621.1"/>
    <property type="molecule type" value="Genomic_DNA"/>
</dbReference>
<dbReference type="InterPro" id="IPR014720">
    <property type="entry name" value="dsRBD_dom"/>
</dbReference>
<feature type="domain" description="RNase III" evidence="11">
    <location>
        <begin position="43"/>
        <end position="186"/>
    </location>
</feature>
<feature type="domain" description="DRBM" evidence="10">
    <location>
        <begin position="212"/>
        <end position="280"/>
    </location>
</feature>
<dbReference type="InterPro" id="IPR036389">
    <property type="entry name" value="RNase_III_sf"/>
</dbReference>
<dbReference type="GO" id="GO:0004525">
    <property type="term" value="F:ribonuclease III activity"/>
    <property type="evidence" value="ECO:0007669"/>
    <property type="project" value="InterPro"/>
</dbReference>
<keyword evidence="8 9" id="KW-0694">RNA-binding</keyword>
<dbReference type="Gene3D" id="3.30.160.20">
    <property type="match status" value="2"/>
</dbReference>
<reference evidence="12 13" key="1">
    <citation type="submission" date="2021-07" db="EMBL/GenBank/DDBJ databases">
        <title>The Aristolochia fimbriata genome: insights into angiosperm evolution, floral development and chemical biosynthesis.</title>
        <authorList>
            <person name="Jiao Y."/>
        </authorList>
    </citation>
    <scope>NUCLEOTIDE SEQUENCE [LARGE SCALE GENOMIC DNA]</scope>
    <source>
        <strain evidence="12">IBCAS-2021</strain>
        <tissue evidence="12">Leaf</tissue>
    </source>
</reference>
<dbReference type="CDD" id="cd10845">
    <property type="entry name" value="DSRM_RNAse_III_family"/>
    <property type="match status" value="1"/>
</dbReference>
<dbReference type="PROSITE" id="PS50142">
    <property type="entry name" value="RNASE_3_2"/>
    <property type="match status" value="1"/>
</dbReference>
<dbReference type="SUPFAM" id="SSF69065">
    <property type="entry name" value="RNase III domain-like"/>
    <property type="match status" value="1"/>
</dbReference>
<dbReference type="GO" id="GO:0005737">
    <property type="term" value="C:cytoplasm"/>
    <property type="evidence" value="ECO:0007669"/>
    <property type="project" value="TreeGrafter"/>
</dbReference>
<dbReference type="InterPro" id="IPR000999">
    <property type="entry name" value="RNase_III_dom"/>
</dbReference>
<dbReference type="SMART" id="SM00535">
    <property type="entry name" value="RIBOc"/>
    <property type="match status" value="1"/>
</dbReference>
<protein>
    <submittedName>
        <fullName evidence="12">Uncharacterized protein</fullName>
    </submittedName>
</protein>
<comment type="cofactor">
    <cofactor evidence="1">
        <name>Mn(2+)</name>
        <dbReference type="ChEBI" id="CHEBI:29035"/>
    </cofactor>
</comment>
<dbReference type="FunFam" id="1.10.1520.10:FF:000004">
    <property type="entry name" value="Endoribonuclease dicer-like 1"/>
    <property type="match status" value="1"/>
</dbReference>
<dbReference type="PANTHER" id="PTHR14950:SF49">
    <property type="entry name" value="RIBONUCLEASE 3-LIKE PROTEIN 2-RELATED"/>
    <property type="match status" value="1"/>
</dbReference>
<evidence type="ECO:0000256" key="7">
    <source>
        <dbReference type="ARBA" id="ARBA00022842"/>
    </source>
</evidence>
<dbReference type="AlphaFoldDB" id="A0AAV7EGT2"/>
<dbReference type="GO" id="GO:0030422">
    <property type="term" value="P:siRNA processing"/>
    <property type="evidence" value="ECO:0007669"/>
    <property type="project" value="TreeGrafter"/>
</dbReference>
<keyword evidence="3" id="KW-0540">Nuclease</keyword>
<dbReference type="GO" id="GO:0005634">
    <property type="term" value="C:nucleus"/>
    <property type="evidence" value="ECO:0007669"/>
    <property type="project" value="TreeGrafter"/>
</dbReference>
<evidence type="ECO:0000256" key="4">
    <source>
        <dbReference type="ARBA" id="ARBA00022723"/>
    </source>
</evidence>
<dbReference type="PROSITE" id="PS50137">
    <property type="entry name" value="DS_RBD"/>
    <property type="match status" value="2"/>
</dbReference>
<evidence type="ECO:0000256" key="5">
    <source>
        <dbReference type="ARBA" id="ARBA00022759"/>
    </source>
</evidence>
<proteinExistence type="inferred from homology"/>
<dbReference type="SMART" id="SM00358">
    <property type="entry name" value="DSRM"/>
    <property type="match status" value="2"/>
</dbReference>
<comment type="cofactor">
    <cofactor evidence="2">
        <name>Mg(2+)</name>
        <dbReference type="ChEBI" id="CHEBI:18420"/>
    </cofactor>
</comment>
<feature type="domain" description="DRBM" evidence="10">
    <location>
        <begin position="295"/>
        <end position="359"/>
    </location>
</feature>
<dbReference type="PROSITE" id="PS00517">
    <property type="entry name" value="RNASE_3_1"/>
    <property type="match status" value="1"/>
</dbReference>
<evidence type="ECO:0000259" key="11">
    <source>
        <dbReference type="PROSITE" id="PS50142"/>
    </source>
</evidence>
<dbReference type="GO" id="GO:0046872">
    <property type="term" value="F:metal ion binding"/>
    <property type="evidence" value="ECO:0007669"/>
    <property type="project" value="UniProtKB-KW"/>
</dbReference>
<evidence type="ECO:0000259" key="10">
    <source>
        <dbReference type="PROSITE" id="PS50137"/>
    </source>
</evidence>
<keyword evidence="6" id="KW-0378">Hydrolase</keyword>
<evidence type="ECO:0000256" key="3">
    <source>
        <dbReference type="ARBA" id="ARBA00022722"/>
    </source>
</evidence>
<dbReference type="SUPFAM" id="SSF54768">
    <property type="entry name" value="dsRNA-binding domain-like"/>
    <property type="match status" value="2"/>
</dbReference>
<dbReference type="PANTHER" id="PTHR14950">
    <property type="entry name" value="DICER-RELATED"/>
    <property type="match status" value="1"/>
</dbReference>
<comment type="caution">
    <text evidence="12">The sequence shown here is derived from an EMBL/GenBank/DDBJ whole genome shotgun (WGS) entry which is preliminary data.</text>
</comment>
<evidence type="ECO:0000313" key="12">
    <source>
        <dbReference type="EMBL" id="KAG9447621.1"/>
    </source>
</evidence>
<dbReference type="Pfam" id="PF00636">
    <property type="entry name" value="Ribonuclease_3"/>
    <property type="match status" value="1"/>
</dbReference>
<name>A0AAV7EGT2_ARIFI</name>
<dbReference type="CDD" id="cd00593">
    <property type="entry name" value="RIBOc"/>
    <property type="match status" value="1"/>
</dbReference>
<evidence type="ECO:0000256" key="8">
    <source>
        <dbReference type="ARBA" id="ARBA00022884"/>
    </source>
</evidence>
<evidence type="ECO:0000256" key="2">
    <source>
        <dbReference type="ARBA" id="ARBA00001946"/>
    </source>
</evidence>
<keyword evidence="7" id="KW-0460">Magnesium</keyword>
<evidence type="ECO:0000313" key="13">
    <source>
        <dbReference type="Proteomes" id="UP000825729"/>
    </source>
</evidence>
<dbReference type="HAMAP" id="MF_00104">
    <property type="entry name" value="RNase_III"/>
    <property type="match status" value="1"/>
</dbReference>
<dbReference type="GO" id="GO:0006364">
    <property type="term" value="P:rRNA processing"/>
    <property type="evidence" value="ECO:0007669"/>
    <property type="project" value="InterPro"/>
</dbReference>
<dbReference type="Proteomes" id="UP000825729">
    <property type="component" value="Unassembled WGS sequence"/>
</dbReference>
<keyword evidence="13" id="KW-1185">Reference proteome</keyword>
<evidence type="ECO:0000256" key="6">
    <source>
        <dbReference type="ARBA" id="ARBA00022801"/>
    </source>
</evidence>
<dbReference type="GO" id="GO:0003723">
    <property type="term" value="F:RNA binding"/>
    <property type="evidence" value="ECO:0007669"/>
    <property type="project" value="UniProtKB-UniRule"/>
</dbReference>
<gene>
    <name evidence="12" type="ORF">H6P81_013749</name>
</gene>
<evidence type="ECO:0000256" key="1">
    <source>
        <dbReference type="ARBA" id="ARBA00001936"/>
    </source>
</evidence>
<accession>A0AAV7EGT2</accession>
<dbReference type="InterPro" id="IPR011907">
    <property type="entry name" value="RNase_III"/>
</dbReference>
<keyword evidence="4" id="KW-0479">Metal-binding</keyword>
<keyword evidence="5" id="KW-0255">Endonuclease</keyword>
<dbReference type="Pfam" id="PF00035">
    <property type="entry name" value="dsrm"/>
    <property type="match status" value="2"/>
</dbReference>
<evidence type="ECO:0000256" key="9">
    <source>
        <dbReference type="PROSITE-ProRule" id="PRU00266"/>
    </source>
</evidence>